<reference evidence="5" key="1">
    <citation type="submission" date="2022-11" db="UniProtKB">
        <authorList>
            <consortium name="WormBaseParasite"/>
        </authorList>
    </citation>
    <scope>IDENTIFICATION</scope>
</reference>
<dbReference type="Proteomes" id="UP000887578">
    <property type="component" value="Unplaced"/>
</dbReference>
<protein>
    <submittedName>
        <fullName evidence="5">Uncharacterized protein</fullName>
    </submittedName>
</protein>
<proteinExistence type="predicted"/>
<dbReference type="InterPro" id="IPR022894">
    <property type="entry name" value="Oligoribonuclease"/>
</dbReference>
<keyword evidence="1" id="KW-0378">Hydrolase</keyword>
<dbReference type="WBParaSite" id="PDA_v2.g22000.t1">
    <property type="protein sequence ID" value="PDA_v2.g22000.t1"/>
    <property type="gene ID" value="PDA_v2.g22000"/>
</dbReference>
<evidence type="ECO:0000313" key="4">
    <source>
        <dbReference type="Proteomes" id="UP000887578"/>
    </source>
</evidence>
<keyword evidence="1" id="KW-0540">Nuclease</keyword>
<dbReference type="SUPFAM" id="SSF57997">
    <property type="entry name" value="Tropomyosin"/>
    <property type="match status" value="1"/>
</dbReference>
<accession>A0A914PTH7</accession>
<keyword evidence="4" id="KW-1185">Reference proteome</keyword>
<feature type="region of interest" description="Disordered" evidence="3">
    <location>
        <begin position="232"/>
        <end position="252"/>
    </location>
</feature>
<evidence type="ECO:0000256" key="1">
    <source>
        <dbReference type="ARBA" id="ARBA00022722"/>
    </source>
</evidence>
<organism evidence="4 5">
    <name type="scientific">Panagrolaimus davidi</name>
    <dbReference type="NCBI Taxonomy" id="227884"/>
    <lineage>
        <taxon>Eukaryota</taxon>
        <taxon>Metazoa</taxon>
        <taxon>Ecdysozoa</taxon>
        <taxon>Nematoda</taxon>
        <taxon>Chromadorea</taxon>
        <taxon>Rhabditida</taxon>
        <taxon>Tylenchina</taxon>
        <taxon>Panagrolaimomorpha</taxon>
        <taxon>Panagrolaimoidea</taxon>
        <taxon>Panagrolaimidae</taxon>
        <taxon>Panagrolaimus</taxon>
    </lineage>
</organism>
<dbReference type="PANTHER" id="PTHR11046">
    <property type="entry name" value="OLIGORIBONUCLEASE, MITOCHONDRIAL"/>
    <property type="match status" value="1"/>
</dbReference>
<dbReference type="SUPFAM" id="SSF52540">
    <property type="entry name" value="P-loop containing nucleoside triphosphate hydrolases"/>
    <property type="match status" value="1"/>
</dbReference>
<sequence>MLQMNIKNFARQTVNTHLSNVAIPGLRIIILDKADAMTSSAQSALRRTMERESDSRRFTLICNYVSRIMDPLSSRCAKLRLKPLSNQAQTERVKLIAKRENVTIEDDAITNPVSLYPPWKKFDILQQTSAAYNYCSDMNNKSEKENLMKMVKEVSTSSIDRGTLSLHIAIYENILEACGDKSDQKRIEKVIKTLSDPFPPTIQNPFEFVRQQNDHVSEPELANFKASQDLLSPNVSHKRNQVQKSPANEPLAKKDKKVVKERLVGLRDALLISPPIKEVGTNMLQISSENQASQNIIAVEKSKPEKSNQKTIETLRKGLNDADEKINLIEKENAQLKSDLKRAHRDITTLKKQLDGSVNKIEDLEAQLVKLGNDVQNYKNSLEADHDTIQTMEDQINELKQELQQYAAKQGIAVLFEGRKYTIKTVHGMAKLKTLGVADEKMGKVIETVLEMVDLTPNRVPSASTSARSWFYLIYLNRTQLLQVLLDAAKRDISTTLGSDETTKNGKKLEAFVLYTLDELNKAREYCLGMVDILDKSAATAVEKLKQIIQQLESEEGSNLFETFIMTVRNVISDQANTQKLFNNLLEAIKKVIVENDKNFDNMGPDEKQDLCKLRKYYCHLHILSNATSVITNALLVHEKRCRSNENITESSVVRIIKEVAKLTGQRASSRYDVHNKWMANAKHKNIKHANMPDFKGHRFMILLSIGGSIQYLKDDLLEFDKEFKTELRKVELNKWLNDPITSSHLLVIAAINEFITTPFWRLTEHDPSIDSITVHAQALINFLERVIGDPMLLLAG</sequence>
<evidence type="ECO:0000313" key="5">
    <source>
        <dbReference type="WBParaSite" id="PDA_v2.g22000.t1"/>
    </source>
</evidence>
<dbReference type="Gene3D" id="3.40.50.300">
    <property type="entry name" value="P-loop containing nucleotide triphosphate hydrolases"/>
    <property type="match status" value="1"/>
</dbReference>
<dbReference type="GO" id="GO:0000175">
    <property type="term" value="F:3'-5'-RNA exonuclease activity"/>
    <property type="evidence" value="ECO:0007669"/>
    <property type="project" value="InterPro"/>
</dbReference>
<dbReference type="InterPro" id="IPR027417">
    <property type="entry name" value="P-loop_NTPase"/>
</dbReference>
<name>A0A914PTH7_9BILA</name>
<evidence type="ECO:0000256" key="3">
    <source>
        <dbReference type="SAM" id="MobiDB-lite"/>
    </source>
</evidence>
<feature type="coiled-coil region" evidence="2">
    <location>
        <begin position="312"/>
        <end position="409"/>
    </location>
</feature>
<dbReference type="Gene3D" id="1.10.287.1490">
    <property type="match status" value="1"/>
</dbReference>
<keyword evidence="2" id="KW-0175">Coiled coil</keyword>
<dbReference type="PANTHER" id="PTHR11046:SF25">
    <property type="match status" value="1"/>
</dbReference>
<dbReference type="AlphaFoldDB" id="A0A914PTH7"/>
<evidence type="ECO:0000256" key="2">
    <source>
        <dbReference type="SAM" id="Coils"/>
    </source>
</evidence>